<comment type="caution">
    <text evidence="1">The sequence shown here is derived from an EMBL/GenBank/DDBJ whole genome shotgun (WGS) entry which is preliminary data.</text>
</comment>
<dbReference type="AlphaFoldDB" id="A0A9D4KLR6"/>
<organism evidence="1 2">
    <name type="scientific">Dreissena polymorpha</name>
    <name type="common">Zebra mussel</name>
    <name type="synonym">Mytilus polymorpha</name>
    <dbReference type="NCBI Taxonomy" id="45954"/>
    <lineage>
        <taxon>Eukaryota</taxon>
        <taxon>Metazoa</taxon>
        <taxon>Spiralia</taxon>
        <taxon>Lophotrochozoa</taxon>
        <taxon>Mollusca</taxon>
        <taxon>Bivalvia</taxon>
        <taxon>Autobranchia</taxon>
        <taxon>Heteroconchia</taxon>
        <taxon>Euheterodonta</taxon>
        <taxon>Imparidentia</taxon>
        <taxon>Neoheterodontei</taxon>
        <taxon>Myida</taxon>
        <taxon>Dreissenoidea</taxon>
        <taxon>Dreissenidae</taxon>
        <taxon>Dreissena</taxon>
    </lineage>
</organism>
<reference evidence="1" key="1">
    <citation type="journal article" date="2019" name="bioRxiv">
        <title>The Genome of the Zebra Mussel, Dreissena polymorpha: A Resource for Invasive Species Research.</title>
        <authorList>
            <person name="McCartney M.A."/>
            <person name="Auch B."/>
            <person name="Kono T."/>
            <person name="Mallez S."/>
            <person name="Zhang Y."/>
            <person name="Obille A."/>
            <person name="Becker A."/>
            <person name="Abrahante J.E."/>
            <person name="Garbe J."/>
            <person name="Badalamenti J.P."/>
            <person name="Herman A."/>
            <person name="Mangelson H."/>
            <person name="Liachko I."/>
            <person name="Sullivan S."/>
            <person name="Sone E.D."/>
            <person name="Koren S."/>
            <person name="Silverstein K.A.T."/>
            <person name="Beckman K.B."/>
            <person name="Gohl D.M."/>
        </authorList>
    </citation>
    <scope>NUCLEOTIDE SEQUENCE</scope>
    <source>
        <strain evidence="1">Duluth1</strain>
        <tissue evidence="1">Whole animal</tissue>
    </source>
</reference>
<protein>
    <submittedName>
        <fullName evidence="1">Uncharacterized protein</fullName>
    </submittedName>
</protein>
<accession>A0A9D4KLR6</accession>
<sequence>MVCGPTDAKHPAFRQHVLRGHSLDCVDVSFDSFINDNDTNRCQARGVPSAC</sequence>
<name>A0A9D4KLR6_DREPO</name>
<keyword evidence="2" id="KW-1185">Reference proteome</keyword>
<proteinExistence type="predicted"/>
<reference evidence="1" key="2">
    <citation type="submission" date="2020-11" db="EMBL/GenBank/DDBJ databases">
        <authorList>
            <person name="McCartney M.A."/>
            <person name="Auch B."/>
            <person name="Kono T."/>
            <person name="Mallez S."/>
            <person name="Becker A."/>
            <person name="Gohl D.M."/>
            <person name="Silverstein K.A.T."/>
            <person name="Koren S."/>
            <person name="Bechman K.B."/>
            <person name="Herman A."/>
            <person name="Abrahante J.E."/>
            <person name="Garbe J."/>
        </authorList>
    </citation>
    <scope>NUCLEOTIDE SEQUENCE</scope>
    <source>
        <strain evidence="1">Duluth1</strain>
        <tissue evidence="1">Whole animal</tissue>
    </source>
</reference>
<dbReference type="EMBL" id="JAIWYP010000004">
    <property type="protein sequence ID" value="KAH3841971.1"/>
    <property type="molecule type" value="Genomic_DNA"/>
</dbReference>
<evidence type="ECO:0000313" key="2">
    <source>
        <dbReference type="Proteomes" id="UP000828390"/>
    </source>
</evidence>
<gene>
    <name evidence="1" type="ORF">DPMN_115458</name>
</gene>
<dbReference type="Proteomes" id="UP000828390">
    <property type="component" value="Unassembled WGS sequence"/>
</dbReference>
<evidence type="ECO:0000313" key="1">
    <source>
        <dbReference type="EMBL" id="KAH3841971.1"/>
    </source>
</evidence>